<evidence type="ECO:0000256" key="3">
    <source>
        <dbReference type="ARBA" id="ARBA00022833"/>
    </source>
</evidence>
<dbReference type="Pfam" id="PF06839">
    <property type="entry name" value="Zn_ribbon_GRF"/>
    <property type="match status" value="1"/>
</dbReference>
<gene>
    <name evidence="8" type="ORF">CJ030_MR1G008491</name>
</gene>
<dbReference type="Proteomes" id="UP000516437">
    <property type="component" value="Chromosome 1"/>
</dbReference>
<evidence type="ECO:0000256" key="4">
    <source>
        <dbReference type="PROSITE-ProRule" id="PRU01343"/>
    </source>
</evidence>
<organism evidence="8 9">
    <name type="scientific">Morella rubra</name>
    <name type="common">Chinese bayberry</name>
    <dbReference type="NCBI Taxonomy" id="262757"/>
    <lineage>
        <taxon>Eukaryota</taxon>
        <taxon>Viridiplantae</taxon>
        <taxon>Streptophyta</taxon>
        <taxon>Embryophyta</taxon>
        <taxon>Tracheophyta</taxon>
        <taxon>Spermatophyta</taxon>
        <taxon>Magnoliopsida</taxon>
        <taxon>eudicotyledons</taxon>
        <taxon>Gunneridae</taxon>
        <taxon>Pentapetalae</taxon>
        <taxon>rosids</taxon>
        <taxon>fabids</taxon>
        <taxon>Fagales</taxon>
        <taxon>Myricaceae</taxon>
        <taxon>Morella</taxon>
    </lineage>
</organism>
<evidence type="ECO:0000256" key="6">
    <source>
        <dbReference type="SAM" id="Phobius"/>
    </source>
</evidence>
<keyword evidence="2 4" id="KW-0863">Zinc-finger</keyword>
<keyword evidence="6" id="KW-0812">Transmembrane</keyword>
<feature type="domain" description="GRF-type" evidence="7">
    <location>
        <begin position="24"/>
        <end position="66"/>
    </location>
</feature>
<evidence type="ECO:0000256" key="5">
    <source>
        <dbReference type="SAM" id="Coils"/>
    </source>
</evidence>
<dbReference type="GO" id="GO:0008270">
    <property type="term" value="F:zinc ion binding"/>
    <property type="evidence" value="ECO:0007669"/>
    <property type="project" value="UniProtKB-KW"/>
</dbReference>
<evidence type="ECO:0000313" key="8">
    <source>
        <dbReference type="EMBL" id="KAB1226660.1"/>
    </source>
</evidence>
<keyword evidence="1" id="KW-0479">Metal-binding</keyword>
<protein>
    <recommendedName>
        <fullName evidence="7">GRF-type domain-containing protein</fullName>
    </recommendedName>
</protein>
<sequence length="154" mass="17800">MSTSNSGSNSWVTNSGANSRGPQCLCGVTTYLKTSYTEHNFGRRFYSCSKYKIKRECGFFAWFDPPMCEHGKRVLKHMRDRQECLNVDQKNVEILKEDMESLKEEIGSLKKEKQSLKEENKNLKKEIENYGTVVIKYKLAMFVLCIMLIVMGLC</sequence>
<dbReference type="SUPFAM" id="SSF75704">
    <property type="entry name" value="Mitotic arrest deficient-like 1, Mad1"/>
    <property type="match status" value="1"/>
</dbReference>
<feature type="coiled-coil region" evidence="5">
    <location>
        <begin position="85"/>
        <end position="133"/>
    </location>
</feature>
<dbReference type="PANTHER" id="PTHR33248">
    <property type="entry name" value="ZINC ION-BINDING PROTEIN"/>
    <property type="match status" value="1"/>
</dbReference>
<evidence type="ECO:0000256" key="2">
    <source>
        <dbReference type="ARBA" id="ARBA00022771"/>
    </source>
</evidence>
<keyword evidence="6" id="KW-1133">Transmembrane helix</keyword>
<evidence type="ECO:0000313" key="9">
    <source>
        <dbReference type="Proteomes" id="UP000516437"/>
    </source>
</evidence>
<dbReference type="AlphaFoldDB" id="A0A6A1WVB7"/>
<accession>A0A6A1WVB7</accession>
<dbReference type="PROSITE" id="PS51999">
    <property type="entry name" value="ZF_GRF"/>
    <property type="match status" value="1"/>
</dbReference>
<feature type="transmembrane region" description="Helical" evidence="6">
    <location>
        <begin position="134"/>
        <end position="153"/>
    </location>
</feature>
<proteinExistence type="predicted"/>
<reference evidence="8 9" key="1">
    <citation type="journal article" date="2019" name="Plant Biotechnol. J.">
        <title>The red bayberry genome and genetic basis of sex determination.</title>
        <authorList>
            <person name="Jia H.M."/>
            <person name="Jia H.J."/>
            <person name="Cai Q.L."/>
            <person name="Wang Y."/>
            <person name="Zhao H.B."/>
            <person name="Yang W.F."/>
            <person name="Wang G.Y."/>
            <person name="Li Y.H."/>
            <person name="Zhan D.L."/>
            <person name="Shen Y.T."/>
            <person name="Niu Q.F."/>
            <person name="Chang L."/>
            <person name="Qiu J."/>
            <person name="Zhao L."/>
            <person name="Xie H.B."/>
            <person name="Fu W.Y."/>
            <person name="Jin J."/>
            <person name="Li X.W."/>
            <person name="Jiao Y."/>
            <person name="Zhou C.C."/>
            <person name="Tu T."/>
            <person name="Chai C.Y."/>
            <person name="Gao J.L."/>
            <person name="Fan L.J."/>
            <person name="van de Weg E."/>
            <person name="Wang J.Y."/>
            <person name="Gao Z.S."/>
        </authorList>
    </citation>
    <scope>NUCLEOTIDE SEQUENCE [LARGE SCALE GENOMIC DNA]</scope>
    <source>
        <tissue evidence="8">Leaves</tissue>
    </source>
</reference>
<evidence type="ECO:0000259" key="7">
    <source>
        <dbReference type="PROSITE" id="PS51999"/>
    </source>
</evidence>
<keyword evidence="5" id="KW-0175">Coiled coil</keyword>
<keyword evidence="3" id="KW-0862">Zinc</keyword>
<dbReference type="InterPro" id="IPR010666">
    <property type="entry name" value="Znf_GRF"/>
</dbReference>
<comment type="caution">
    <text evidence="8">The sequence shown here is derived from an EMBL/GenBank/DDBJ whole genome shotgun (WGS) entry which is preliminary data.</text>
</comment>
<dbReference type="OrthoDB" id="1295360at2759"/>
<name>A0A6A1WVB7_9ROSI</name>
<dbReference type="EMBL" id="RXIC02000019">
    <property type="protein sequence ID" value="KAB1226660.1"/>
    <property type="molecule type" value="Genomic_DNA"/>
</dbReference>
<dbReference type="Gene3D" id="1.20.5.1700">
    <property type="match status" value="1"/>
</dbReference>
<keyword evidence="9" id="KW-1185">Reference proteome</keyword>
<evidence type="ECO:0000256" key="1">
    <source>
        <dbReference type="ARBA" id="ARBA00022723"/>
    </source>
</evidence>
<keyword evidence="6" id="KW-0472">Membrane</keyword>